<feature type="compositionally biased region" description="Basic residues" evidence="1">
    <location>
        <begin position="54"/>
        <end position="69"/>
    </location>
</feature>
<reference evidence="2" key="1">
    <citation type="submission" date="2022-03" db="EMBL/GenBank/DDBJ databases">
        <authorList>
            <person name="Tunstrom K."/>
        </authorList>
    </citation>
    <scope>NUCLEOTIDE SEQUENCE</scope>
</reference>
<dbReference type="AlphaFoldDB" id="A0AAU9UF25"/>
<dbReference type="EMBL" id="CAKOGL010000018">
    <property type="protein sequence ID" value="CAH2097723.1"/>
    <property type="molecule type" value="Genomic_DNA"/>
</dbReference>
<organism evidence="2 3">
    <name type="scientific">Euphydryas editha</name>
    <name type="common">Edith's checkerspot</name>
    <dbReference type="NCBI Taxonomy" id="104508"/>
    <lineage>
        <taxon>Eukaryota</taxon>
        <taxon>Metazoa</taxon>
        <taxon>Ecdysozoa</taxon>
        <taxon>Arthropoda</taxon>
        <taxon>Hexapoda</taxon>
        <taxon>Insecta</taxon>
        <taxon>Pterygota</taxon>
        <taxon>Neoptera</taxon>
        <taxon>Endopterygota</taxon>
        <taxon>Lepidoptera</taxon>
        <taxon>Glossata</taxon>
        <taxon>Ditrysia</taxon>
        <taxon>Papilionoidea</taxon>
        <taxon>Nymphalidae</taxon>
        <taxon>Nymphalinae</taxon>
        <taxon>Euphydryas</taxon>
    </lineage>
</organism>
<feature type="region of interest" description="Disordered" evidence="1">
    <location>
        <begin position="1"/>
        <end position="30"/>
    </location>
</feature>
<dbReference type="Proteomes" id="UP001153954">
    <property type="component" value="Unassembled WGS sequence"/>
</dbReference>
<evidence type="ECO:0000313" key="2">
    <source>
        <dbReference type="EMBL" id="CAH2097723.1"/>
    </source>
</evidence>
<name>A0AAU9UF25_EUPED</name>
<comment type="caution">
    <text evidence="2">The sequence shown here is derived from an EMBL/GenBank/DDBJ whole genome shotgun (WGS) entry which is preliminary data.</text>
</comment>
<evidence type="ECO:0000256" key="1">
    <source>
        <dbReference type="SAM" id="MobiDB-lite"/>
    </source>
</evidence>
<sequence>MALTAAERAKRYREKIKQNPQKYENYKKKELQRLKKAQKNINELNDEEKIERRKKWREQKKRQKEKRKPSISIAQVSNTNNKVSPSFQVKYRNLSRRYKMAMKTIDKYKMAINNVRNKFYGAQKKYEQEIMKLQVERDKLETRQELLDILICEVYSDCKIPTNKQLIKKLAIKIAEKTDKDADRKLLGLHGQIRLRTTSKDVKRPINEKIQSEIDHFFNRNDITRYTSGKKETRTRNKTKMQIR</sequence>
<evidence type="ECO:0000313" key="3">
    <source>
        <dbReference type="Proteomes" id="UP001153954"/>
    </source>
</evidence>
<proteinExistence type="predicted"/>
<gene>
    <name evidence="2" type="ORF">EEDITHA_LOCUS12912</name>
</gene>
<accession>A0AAU9UF25</accession>
<feature type="region of interest" description="Disordered" evidence="1">
    <location>
        <begin position="54"/>
        <end position="77"/>
    </location>
</feature>
<keyword evidence="3" id="KW-1185">Reference proteome</keyword>
<protein>
    <submittedName>
        <fullName evidence="2">Uncharacterized protein</fullName>
    </submittedName>
</protein>